<name>A0A5N4DEJ7_CAMDR</name>
<keyword evidence="2" id="KW-1185">Reference proteome</keyword>
<gene>
    <name evidence="1" type="ORF">Cadr_000014045</name>
</gene>
<reference evidence="1 2" key="1">
    <citation type="journal article" date="2019" name="Mol. Ecol. Resour.">
        <title>Improving Illumina assemblies with Hi-C and long reads: an example with the North African dromedary.</title>
        <authorList>
            <person name="Elbers J.P."/>
            <person name="Rogers M.F."/>
            <person name="Perelman P.L."/>
            <person name="Proskuryakova A.A."/>
            <person name="Serdyukova N.A."/>
            <person name="Johnson W.E."/>
            <person name="Horin P."/>
            <person name="Corander J."/>
            <person name="Murphy D."/>
            <person name="Burger P.A."/>
        </authorList>
    </citation>
    <scope>NUCLEOTIDE SEQUENCE [LARGE SCALE GENOMIC DNA]</scope>
    <source>
        <strain evidence="1">Drom800</strain>
        <tissue evidence="1">Blood</tissue>
    </source>
</reference>
<organism evidence="1 2">
    <name type="scientific">Camelus dromedarius</name>
    <name type="common">Dromedary</name>
    <name type="synonym">Arabian camel</name>
    <dbReference type="NCBI Taxonomy" id="9838"/>
    <lineage>
        <taxon>Eukaryota</taxon>
        <taxon>Metazoa</taxon>
        <taxon>Chordata</taxon>
        <taxon>Craniata</taxon>
        <taxon>Vertebrata</taxon>
        <taxon>Euteleostomi</taxon>
        <taxon>Mammalia</taxon>
        <taxon>Eutheria</taxon>
        <taxon>Laurasiatheria</taxon>
        <taxon>Artiodactyla</taxon>
        <taxon>Tylopoda</taxon>
        <taxon>Camelidae</taxon>
        <taxon>Camelus</taxon>
    </lineage>
</organism>
<sequence length="86" mass="9859">MHLAGSARGLHLSAMKHCISDFWFLVQEDERKEGRRVRSAYLCSFCSHCTARGLHPSTRGPSPRHAALFSWFHFLVLRLVFSPCPF</sequence>
<dbReference type="Proteomes" id="UP000299084">
    <property type="component" value="Unassembled WGS sequence"/>
</dbReference>
<evidence type="ECO:0000313" key="1">
    <source>
        <dbReference type="EMBL" id="KAB1269324.1"/>
    </source>
</evidence>
<dbReference type="EMBL" id="JWIN03000013">
    <property type="protein sequence ID" value="KAB1269324.1"/>
    <property type="molecule type" value="Genomic_DNA"/>
</dbReference>
<dbReference type="AlphaFoldDB" id="A0A5N4DEJ7"/>
<comment type="caution">
    <text evidence="1">The sequence shown here is derived from an EMBL/GenBank/DDBJ whole genome shotgun (WGS) entry which is preliminary data.</text>
</comment>
<proteinExistence type="predicted"/>
<evidence type="ECO:0000313" key="2">
    <source>
        <dbReference type="Proteomes" id="UP000299084"/>
    </source>
</evidence>
<accession>A0A5N4DEJ7</accession>
<protein>
    <submittedName>
        <fullName evidence="1">Uncharacterized protein</fullName>
    </submittedName>
</protein>